<dbReference type="EMBL" id="CAQQ02383953">
    <property type="status" value="NOT_ANNOTATED_CDS"/>
    <property type="molecule type" value="Genomic_DNA"/>
</dbReference>
<evidence type="ECO:0000313" key="1">
    <source>
        <dbReference type="EnsemblMetazoa" id="MESCA009116-PA"/>
    </source>
</evidence>
<organism evidence="1 2">
    <name type="scientific">Megaselia scalaris</name>
    <name type="common">Humpbacked fly</name>
    <name type="synonym">Phora scalaris</name>
    <dbReference type="NCBI Taxonomy" id="36166"/>
    <lineage>
        <taxon>Eukaryota</taxon>
        <taxon>Metazoa</taxon>
        <taxon>Ecdysozoa</taxon>
        <taxon>Arthropoda</taxon>
        <taxon>Hexapoda</taxon>
        <taxon>Insecta</taxon>
        <taxon>Pterygota</taxon>
        <taxon>Neoptera</taxon>
        <taxon>Endopterygota</taxon>
        <taxon>Diptera</taxon>
        <taxon>Brachycera</taxon>
        <taxon>Muscomorpha</taxon>
        <taxon>Platypezoidea</taxon>
        <taxon>Phoridae</taxon>
        <taxon>Megaseliini</taxon>
        <taxon>Megaselia</taxon>
    </lineage>
</organism>
<dbReference type="Proteomes" id="UP000015102">
    <property type="component" value="Unassembled WGS sequence"/>
</dbReference>
<dbReference type="AlphaFoldDB" id="T1GZ25"/>
<dbReference type="HOGENOM" id="CLU_2349047_0_0_1"/>
<keyword evidence="2" id="KW-1185">Reference proteome</keyword>
<reference evidence="1" key="2">
    <citation type="submission" date="2015-06" db="UniProtKB">
        <authorList>
            <consortium name="EnsemblMetazoa"/>
        </authorList>
    </citation>
    <scope>IDENTIFICATION</scope>
</reference>
<evidence type="ECO:0000313" key="2">
    <source>
        <dbReference type="Proteomes" id="UP000015102"/>
    </source>
</evidence>
<accession>T1GZ25</accession>
<reference evidence="2" key="1">
    <citation type="submission" date="2013-02" db="EMBL/GenBank/DDBJ databases">
        <authorList>
            <person name="Hughes D."/>
        </authorList>
    </citation>
    <scope>NUCLEOTIDE SEQUENCE</scope>
    <source>
        <strain>Durham</strain>
        <strain evidence="2">NC isolate 2 -- Noor lab</strain>
    </source>
</reference>
<dbReference type="EnsemblMetazoa" id="MESCA009116-RA">
    <property type="protein sequence ID" value="MESCA009116-PA"/>
    <property type="gene ID" value="MESCA009116"/>
</dbReference>
<sequence length="97" mass="11064">MNDIFLWFCSRNAINIAEWFTNNPNIESTSSQYMGSHDRLVNKKRKSSHLPPLPPPTCFDIWLLKSPIVVKLLAPRNLFAGFLVESCCIELTLRAVS</sequence>
<proteinExistence type="predicted"/>
<dbReference type="EMBL" id="CAQQ02383954">
    <property type="status" value="NOT_ANNOTATED_CDS"/>
    <property type="molecule type" value="Genomic_DNA"/>
</dbReference>
<protein>
    <submittedName>
        <fullName evidence="1">Uncharacterized protein</fullName>
    </submittedName>
</protein>
<name>T1GZ25_MEGSC</name>